<protein>
    <recommendedName>
        <fullName evidence="3">DUF4302 domain-containing protein</fullName>
    </recommendedName>
</protein>
<name>A0A291QUQ6_9BACT</name>
<dbReference type="OrthoDB" id="707849at2"/>
<dbReference type="AlphaFoldDB" id="A0A291QUQ6"/>
<keyword evidence="2" id="KW-1185">Reference proteome</keyword>
<organism evidence="1 2">
    <name type="scientific">Chitinophaga caeni</name>
    <dbReference type="NCBI Taxonomy" id="2029983"/>
    <lineage>
        <taxon>Bacteria</taxon>
        <taxon>Pseudomonadati</taxon>
        <taxon>Bacteroidota</taxon>
        <taxon>Chitinophagia</taxon>
        <taxon>Chitinophagales</taxon>
        <taxon>Chitinophagaceae</taxon>
        <taxon>Chitinophaga</taxon>
    </lineage>
</organism>
<dbReference type="Pfam" id="PF14135">
    <property type="entry name" value="DUF4302"/>
    <property type="match status" value="1"/>
</dbReference>
<evidence type="ECO:0000313" key="2">
    <source>
        <dbReference type="Proteomes" id="UP000220133"/>
    </source>
</evidence>
<dbReference type="Proteomes" id="UP000220133">
    <property type="component" value="Chromosome"/>
</dbReference>
<dbReference type="KEGG" id="cbae:COR50_11005"/>
<reference evidence="1 2" key="1">
    <citation type="submission" date="2017-10" db="EMBL/GenBank/DDBJ databases">
        <title>Paenichitinophaga pekingensis gen. nov., sp. nov., isolated from activated sludge.</title>
        <authorList>
            <person name="Jin D."/>
            <person name="Kong X."/>
            <person name="Deng Y."/>
            <person name="Bai Z."/>
        </authorList>
    </citation>
    <scope>NUCLEOTIDE SEQUENCE [LARGE SCALE GENOMIC DNA]</scope>
    <source>
        <strain evidence="1 2">13</strain>
    </source>
</reference>
<accession>A0A291QUQ6</accession>
<gene>
    <name evidence="1" type="ORF">COR50_11005</name>
</gene>
<dbReference type="PROSITE" id="PS51257">
    <property type="entry name" value="PROKAR_LIPOPROTEIN"/>
    <property type="match status" value="1"/>
</dbReference>
<evidence type="ECO:0000313" key="1">
    <source>
        <dbReference type="EMBL" id="ATL47651.1"/>
    </source>
</evidence>
<dbReference type="RefSeq" id="WP_098194028.1">
    <property type="nucleotide sequence ID" value="NZ_CP023777.1"/>
</dbReference>
<proteinExistence type="predicted"/>
<sequence>MKKITLYIALLMGFIYSCKKTDDPILEDPDVRLNAQLAEDQALLLSAQNGWKATIYPNGGKGFTFYLKFKEDGSVTMMSDFDSNTASKTSESTYRLKALQLPTLIFDTYNYIHLIADPDGDVNGGPTGKGLLSDFQFSFTATNGDTTFMTGIHLGNHMTMVKLSSEEEQAFLDGNLKTRIDEQSAYIHAHKYPYFLMDDKTEVALNISGTNKSIQFSYLDADNQTENTTATYAVTLDGLELSSSFTYGDVTIQKLLWDNDQKNYYANVNGNKLYVSYSTYPLIPLVNMLGYGKDYTAIDYNVDNMGGVLGGFFDDLAVDANDKFQHLSTKRTLNYITMTFNADNLVTIRFNYTSSKPYNADVTYTMSQTESGEITFLYTTQNSNANLVNTAIQDIKDFLETHTFQAKWINNTISGSTSLLGGLVVKDNANQYFYGAME</sequence>
<dbReference type="InterPro" id="IPR025396">
    <property type="entry name" value="DUF4302"/>
</dbReference>
<dbReference type="EMBL" id="CP023777">
    <property type="protein sequence ID" value="ATL47651.1"/>
    <property type="molecule type" value="Genomic_DNA"/>
</dbReference>
<evidence type="ECO:0008006" key="3">
    <source>
        <dbReference type="Google" id="ProtNLM"/>
    </source>
</evidence>